<sequence length="134" mass="14957">MAARLTRQSILTRENPPPPHLVCVLDEGVLYREIGSPKVMREQLEHLVASVSDRVSVQIVPSRQHRGISGSFVLATLDDRSEVAYVETAALGMTMGDPKTLTTLNESFDRIRSQALPVDMSIELITRTAERKWT</sequence>
<dbReference type="EMBL" id="JABVEC010000022">
    <property type="protein sequence ID" value="MBC6468969.1"/>
    <property type="molecule type" value="Genomic_DNA"/>
</dbReference>
<dbReference type="RefSeq" id="WP_187246006.1">
    <property type="nucleotide sequence ID" value="NZ_BAAAOK010000001.1"/>
</dbReference>
<comment type="caution">
    <text evidence="2">The sequence shown here is derived from an EMBL/GenBank/DDBJ whole genome shotgun (WGS) entry which is preliminary data.</text>
</comment>
<dbReference type="Proteomes" id="UP000805614">
    <property type="component" value="Unassembled WGS sequence"/>
</dbReference>
<name>A0ABR7LW08_9ACTN</name>
<feature type="domain" description="DUF5753" evidence="1">
    <location>
        <begin position="2"/>
        <end position="127"/>
    </location>
</feature>
<evidence type="ECO:0000313" key="3">
    <source>
        <dbReference type="Proteomes" id="UP000805614"/>
    </source>
</evidence>
<evidence type="ECO:0000313" key="2">
    <source>
        <dbReference type="EMBL" id="MBC6468969.1"/>
    </source>
</evidence>
<accession>A0ABR7LW08</accession>
<reference evidence="2 3" key="1">
    <citation type="submission" date="2020-06" db="EMBL/GenBank/DDBJ databases">
        <title>Actinomadura xiongansis sp. nov., isolated from soil of Baiyangdian.</title>
        <authorList>
            <person name="Zhang X."/>
        </authorList>
    </citation>
    <scope>NUCLEOTIDE SEQUENCE [LARGE SCALE GENOMIC DNA]</scope>
    <source>
        <strain evidence="2 3">HBUM206468</strain>
    </source>
</reference>
<keyword evidence="3" id="KW-1185">Reference proteome</keyword>
<protein>
    <recommendedName>
        <fullName evidence="1">DUF5753 domain-containing protein</fullName>
    </recommendedName>
</protein>
<dbReference type="Pfam" id="PF19054">
    <property type="entry name" value="DUF5753"/>
    <property type="match status" value="1"/>
</dbReference>
<organism evidence="2 3">
    <name type="scientific">Actinomadura alba</name>
    <dbReference type="NCBI Taxonomy" id="406431"/>
    <lineage>
        <taxon>Bacteria</taxon>
        <taxon>Bacillati</taxon>
        <taxon>Actinomycetota</taxon>
        <taxon>Actinomycetes</taxon>
        <taxon>Streptosporangiales</taxon>
        <taxon>Thermomonosporaceae</taxon>
        <taxon>Actinomadura</taxon>
    </lineage>
</organism>
<dbReference type="InterPro" id="IPR043917">
    <property type="entry name" value="DUF5753"/>
</dbReference>
<evidence type="ECO:0000259" key="1">
    <source>
        <dbReference type="Pfam" id="PF19054"/>
    </source>
</evidence>
<proteinExistence type="predicted"/>
<gene>
    <name evidence="2" type="ORF">HKK74_26250</name>
</gene>